<dbReference type="AlphaFoldDB" id="A0A8T0DMM2"/>
<keyword evidence="3" id="KW-0472">Membrane</keyword>
<feature type="coiled-coil region" evidence="1">
    <location>
        <begin position="654"/>
        <end position="751"/>
    </location>
</feature>
<feature type="domain" description="FHA" evidence="4">
    <location>
        <begin position="37"/>
        <end position="92"/>
    </location>
</feature>
<dbReference type="Pfam" id="PF00498">
    <property type="entry name" value="FHA"/>
    <property type="match status" value="1"/>
</dbReference>
<dbReference type="PANTHER" id="PTHR15715">
    <property type="entry name" value="CENTROSOMAL PROTEIN OF 170 KDA"/>
    <property type="match status" value="1"/>
</dbReference>
<evidence type="ECO:0000256" key="2">
    <source>
        <dbReference type="SAM" id="MobiDB-lite"/>
    </source>
</evidence>
<keyword evidence="3" id="KW-1133">Transmembrane helix</keyword>
<dbReference type="Gene3D" id="2.60.200.20">
    <property type="match status" value="1"/>
</dbReference>
<dbReference type="InterPro" id="IPR000253">
    <property type="entry name" value="FHA_dom"/>
</dbReference>
<dbReference type="EMBL" id="JTDF01002662">
    <property type="protein sequence ID" value="KAF8568576.1"/>
    <property type="molecule type" value="Genomic_DNA"/>
</dbReference>
<dbReference type="CDD" id="cd22679">
    <property type="entry name" value="FHA_SLMAP"/>
    <property type="match status" value="1"/>
</dbReference>
<comment type="caution">
    <text evidence="5">The sequence shown here is derived from an EMBL/GenBank/DDBJ whole genome shotgun (WGS) entry which is preliminary data.</text>
</comment>
<protein>
    <recommendedName>
        <fullName evidence="4">FHA domain-containing protein</fullName>
    </recommendedName>
</protein>
<evidence type="ECO:0000256" key="3">
    <source>
        <dbReference type="SAM" id="Phobius"/>
    </source>
</evidence>
<reference evidence="5 6" key="1">
    <citation type="submission" date="2019-07" db="EMBL/GenBank/DDBJ databases">
        <title>Annotation for the trematode Paragonimus westermani.</title>
        <authorList>
            <person name="Choi Y.-J."/>
        </authorList>
    </citation>
    <scope>NUCLEOTIDE SEQUENCE [LARGE SCALE GENOMIC DNA]</scope>
    <source>
        <strain evidence="5">180907_Pwestermani</strain>
    </source>
</reference>
<sequence length="843" mass="93977">MSGSYVPGAEELPTLVLKCVQGSHPFRERTIVVHEVIKVGRSVARAKPSDTNAIFDCKVLSRSHALLWYKNGHFWLRDTNSSNGTFVNNTRVVKKVLDGQADREIFSGDIIRFGVDVVEHDTTHGCIIAKVSLFHPNGVEAKYNRDTTGISNGMPGLETFHSEQLFRLAHFVSEALLREQILEGKLESMNRLLQETREVSEAGWQAMLNEERLLQKLDLYESQLSILKQDLPQDSLQSHLYQALEEKMNLEKASEIMLARVLNEKTNALSKATNLECCLTDSERECARLRQDCETTQASYQTLTHDYDAKVFELRQLEAQLQEVQIEKENLETVLRELTEETEMLRQKVRPCTPIKLKPKNVSSTTSPNENDTNFDTEVNGLNNGPAENPEQLGDKLGAAEQLEVSLSQRADQMREQVALAELNELDRFCELQEFLTSSDANLEQVLDSTSDGISTHLTDSLQQFHQSMQLIKLLQDELSMLSQLKTTIYRELKTSSSDPSNHVPNAVTDEDAVTYPNQSDEVSMFLNEDSTESGGHGFSTALSRVRNLAVRVAACHARAEASLSSYCALQKQQQQQKTTAVCHTSGDVGLTHSDETRPEESKLEEVEADSPVSQLTVAQCAPPDSAMVAPILVEAGIQSVNNEQDVMKLHRELQASLDEAETYKRLSETLKQQDAAKADLLLSVREECDTLRQRIAHIEADVVTSREDHQRLVAEARRTRSEADELRRERDALNEQVASCTHRIEHLQAALAKSLLCDKTDVSNPKTNLNTPSITDANNTVERSVQSSPVRTFASVSSGQVTSDLASTHTLAPGSILSLFAIIPIMVVLCALTVHIFSKFAR</sequence>
<feature type="compositionally biased region" description="Polar residues" evidence="2">
    <location>
        <begin position="495"/>
        <end position="504"/>
    </location>
</feature>
<dbReference type="OrthoDB" id="687730at2759"/>
<evidence type="ECO:0000256" key="1">
    <source>
        <dbReference type="SAM" id="Coils"/>
    </source>
</evidence>
<evidence type="ECO:0000259" key="4">
    <source>
        <dbReference type="PROSITE" id="PS50006"/>
    </source>
</evidence>
<dbReference type="CDD" id="cd21911">
    <property type="entry name" value="CC1_SLMAP"/>
    <property type="match status" value="1"/>
</dbReference>
<gene>
    <name evidence="5" type="ORF">P879_01835</name>
</gene>
<dbReference type="InterPro" id="IPR008984">
    <property type="entry name" value="SMAD_FHA_dom_sf"/>
</dbReference>
<evidence type="ECO:0000313" key="5">
    <source>
        <dbReference type="EMBL" id="KAF8568576.1"/>
    </source>
</evidence>
<feature type="region of interest" description="Disordered" evidence="2">
    <location>
        <begin position="495"/>
        <end position="515"/>
    </location>
</feature>
<accession>A0A8T0DMM2</accession>
<dbReference type="PANTHER" id="PTHR15715:SF37">
    <property type="entry name" value="LD47843P"/>
    <property type="match status" value="1"/>
</dbReference>
<feature type="region of interest" description="Disordered" evidence="2">
    <location>
        <begin position="356"/>
        <end position="393"/>
    </location>
</feature>
<name>A0A8T0DMM2_9TREM</name>
<keyword evidence="3" id="KW-0812">Transmembrane</keyword>
<organism evidence="5 6">
    <name type="scientific">Paragonimus westermani</name>
    <dbReference type="NCBI Taxonomy" id="34504"/>
    <lineage>
        <taxon>Eukaryota</taxon>
        <taxon>Metazoa</taxon>
        <taxon>Spiralia</taxon>
        <taxon>Lophotrochozoa</taxon>
        <taxon>Platyhelminthes</taxon>
        <taxon>Trematoda</taxon>
        <taxon>Digenea</taxon>
        <taxon>Plagiorchiida</taxon>
        <taxon>Troglotremata</taxon>
        <taxon>Troglotrematidae</taxon>
        <taxon>Paragonimus</taxon>
    </lineage>
</organism>
<dbReference type="Proteomes" id="UP000699462">
    <property type="component" value="Unassembled WGS sequence"/>
</dbReference>
<feature type="compositionally biased region" description="Polar residues" evidence="2">
    <location>
        <begin position="361"/>
        <end position="383"/>
    </location>
</feature>
<feature type="transmembrane region" description="Helical" evidence="3">
    <location>
        <begin position="817"/>
        <end position="838"/>
    </location>
</feature>
<dbReference type="InterPro" id="IPR051176">
    <property type="entry name" value="Cent_Immune-Sig_Mod"/>
</dbReference>
<feature type="region of interest" description="Disordered" evidence="2">
    <location>
        <begin position="587"/>
        <end position="610"/>
    </location>
</feature>
<keyword evidence="1" id="KW-0175">Coiled coil</keyword>
<dbReference type="SMART" id="SM00240">
    <property type="entry name" value="FHA"/>
    <property type="match status" value="1"/>
</dbReference>
<feature type="coiled-coil region" evidence="1">
    <location>
        <begin position="279"/>
        <end position="348"/>
    </location>
</feature>
<evidence type="ECO:0000313" key="6">
    <source>
        <dbReference type="Proteomes" id="UP000699462"/>
    </source>
</evidence>
<keyword evidence="6" id="KW-1185">Reference proteome</keyword>
<feature type="compositionally biased region" description="Basic and acidic residues" evidence="2">
    <location>
        <begin position="593"/>
        <end position="606"/>
    </location>
</feature>
<dbReference type="SUPFAM" id="SSF49879">
    <property type="entry name" value="SMAD/FHA domain"/>
    <property type="match status" value="1"/>
</dbReference>
<dbReference type="PROSITE" id="PS50006">
    <property type="entry name" value="FHA_DOMAIN"/>
    <property type="match status" value="1"/>
</dbReference>
<proteinExistence type="predicted"/>